<feature type="signal peptide" evidence="1">
    <location>
        <begin position="1"/>
        <end position="18"/>
    </location>
</feature>
<feature type="chain" id="PRO_5006878230" evidence="1">
    <location>
        <begin position="19"/>
        <end position="94"/>
    </location>
</feature>
<name>A0A0V1FUN7_TRIPS</name>
<sequence>MCILICLNLFLIYLHMIAEREEKKLIGFFLFHSSEAFVSNLNSNTTTTTNQPVPGVKQSIEYEHASNDRLQRWSRLVDNVNFGVQSHFLFVSPS</sequence>
<accession>A0A0V1FUN7</accession>
<keyword evidence="1" id="KW-0732">Signal</keyword>
<comment type="caution">
    <text evidence="2">The sequence shown here is derived from an EMBL/GenBank/DDBJ whole genome shotgun (WGS) entry which is preliminary data.</text>
</comment>
<dbReference type="Proteomes" id="UP000054995">
    <property type="component" value="Unassembled WGS sequence"/>
</dbReference>
<dbReference type="EMBL" id="JYDT01000029">
    <property type="protein sequence ID" value="KRY89689.1"/>
    <property type="molecule type" value="Genomic_DNA"/>
</dbReference>
<organism evidence="2 3">
    <name type="scientific">Trichinella pseudospiralis</name>
    <name type="common">Parasitic roundworm</name>
    <dbReference type="NCBI Taxonomy" id="6337"/>
    <lineage>
        <taxon>Eukaryota</taxon>
        <taxon>Metazoa</taxon>
        <taxon>Ecdysozoa</taxon>
        <taxon>Nematoda</taxon>
        <taxon>Enoplea</taxon>
        <taxon>Dorylaimia</taxon>
        <taxon>Trichinellida</taxon>
        <taxon>Trichinellidae</taxon>
        <taxon>Trichinella</taxon>
    </lineage>
</organism>
<dbReference type="AlphaFoldDB" id="A0A0V1FUN7"/>
<keyword evidence="3" id="KW-1185">Reference proteome</keyword>
<protein>
    <submittedName>
        <fullName evidence="2">Uncharacterized protein</fullName>
    </submittedName>
</protein>
<gene>
    <name evidence="2" type="ORF">T4D_15366</name>
</gene>
<evidence type="ECO:0000313" key="3">
    <source>
        <dbReference type="Proteomes" id="UP000054995"/>
    </source>
</evidence>
<reference evidence="2 3" key="1">
    <citation type="submission" date="2015-01" db="EMBL/GenBank/DDBJ databases">
        <title>Evolution of Trichinella species and genotypes.</title>
        <authorList>
            <person name="Korhonen P.K."/>
            <person name="Edoardo P."/>
            <person name="Giuseppe L.R."/>
            <person name="Gasser R.B."/>
        </authorList>
    </citation>
    <scope>NUCLEOTIDE SEQUENCE [LARGE SCALE GENOMIC DNA]</scope>
    <source>
        <strain evidence="2">ISS470</strain>
    </source>
</reference>
<proteinExistence type="predicted"/>
<evidence type="ECO:0000256" key="1">
    <source>
        <dbReference type="SAM" id="SignalP"/>
    </source>
</evidence>
<evidence type="ECO:0000313" key="2">
    <source>
        <dbReference type="EMBL" id="KRY89689.1"/>
    </source>
</evidence>